<reference evidence="2 3" key="1">
    <citation type="journal article" date="2016" name="Nat. Commun.">
        <title>Thousands of microbial genomes shed light on interconnected biogeochemical processes in an aquifer system.</title>
        <authorList>
            <person name="Anantharaman K."/>
            <person name="Brown C.T."/>
            <person name="Hug L.A."/>
            <person name="Sharon I."/>
            <person name="Castelle C.J."/>
            <person name="Probst A.J."/>
            <person name="Thomas B.C."/>
            <person name="Singh A."/>
            <person name="Wilkins M.J."/>
            <person name="Karaoz U."/>
            <person name="Brodie E.L."/>
            <person name="Williams K.H."/>
            <person name="Hubbard S.S."/>
            <person name="Banfield J.F."/>
        </authorList>
    </citation>
    <scope>NUCLEOTIDE SEQUENCE [LARGE SCALE GENOMIC DNA]</scope>
</reference>
<comment type="caution">
    <text evidence="2">The sequence shown here is derived from an EMBL/GenBank/DDBJ whole genome shotgun (WGS) entry which is preliminary data.</text>
</comment>
<feature type="signal peptide" evidence="1">
    <location>
        <begin position="1"/>
        <end position="17"/>
    </location>
</feature>
<dbReference type="EMBL" id="METE01000003">
    <property type="protein sequence ID" value="OGB85487.1"/>
    <property type="molecule type" value="Genomic_DNA"/>
</dbReference>
<dbReference type="AlphaFoldDB" id="A0A1F4PP71"/>
<feature type="chain" id="PRO_5009513307" evidence="1">
    <location>
        <begin position="18"/>
        <end position="95"/>
    </location>
</feature>
<evidence type="ECO:0000256" key="1">
    <source>
        <dbReference type="SAM" id="SignalP"/>
    </source>
</evidence>
<keyword evidence="1" id="KW-0732">Signal</keyword>
<protein>
    <submittedName>
        <fullName evidence="2">Uncharacterized protein</fullName>
    </submittedName>
</protein>
<organism evidence="2 3">
    <name type="scientific">candidate division Kazan bacterium RIFCSPLOWO2_01_FULL_48_13</name>
    <dbReference type="NCBI Taxonomy" id="1798539"/>
    <lineage>
        <taxon>Bacteria</taxon>
        <taxon>Bacteria division Kazan-3B-28</taxon>
    </lineage>
</organism>
<proteinExistence type="predicted"/>
<gene>
    <name evidence="2" type="ORF">A2994_01475</name>
</gene>
<evidence type="ECO:0000313" key="3">
    <source>
        <dbReference type="Proteomes" id="UP000179010"/>
    </source>
</evidence>
<sequence length="95" mass="10653">MFLLIFFLSLFATILLAQNGSAKRAARLRQAIHNVKSPYRLTRPNVPFGTGGWVELVRLKPSSDNDPATAIFQMAHAWLRKGIKKKYPPMAGEIT</sequence>
<evidence type="ECO:0000313" key="2">
    <source>
        <dbReference type="EMBL" id="OGB85487.1"/>
    </source>
</evidence>
<dbReference type="Proteomes" id="UP000179010">
    <property type="component" value="Unassembled WGS sequence"/>
</dbReference>
<name>A0A1F4PP71_UNCK3</name>
<accession>A0A1F4PP71</accession>